<evidence type="ECO:0000256" key="5">
    <source>
        <dbReference type="SAM" id="Phobius"/>
    </source>
</evidence>
<feature type="transmembrane region" description="Helical" evidence="5">
    <location>
        <begin position="61"/>
        <end position="78"/>
    </location>
</feature>
<dbReference type="InterPro" id="IPR010920">
    <property type="entry name" value="LSM_dom_sf"/>
</dbReference>
<dbReference type="GO" id="GO:0016020">
    <property type="term" value="C:membrane"/>
    <property type="evidence" value="ECO:0007669"/>
    <property type="project" value="UniProtKB-SubCell"/>
</dbReference>
<keyword evidence="2 5" id="KW-0812">Transmembrane</keyword>
<evidence type="ECO:0000313" key="7">
    <source>
        <dbReference type="EMBL" id="MCA9727182.1"/>
    </source>
</evidence>
<feature type="transmembrane region" description="Helical" evidence="5">
    <location>
        <begin position="12"/>
        <end position="32"/>
    </location>
</feature>
<dbReference type="AlphaFoldDB" id="A0A956RP79"/>
<sequence>MKEWLDQGGDWLLAIGWIALGLLGGWIVQVILMRIASRIARSTGPDWDDLLLSALRGPSRLLLPLLGAMLIAPAMRVPDAVDEFVRHVFSIGLIVAVAWLLVGAVRGLRALVEQRYDTRTADNLHARRVLTQIDVLVKIAVFIVMVITGACILMTFDRVRQVGVSLLASAGIAGIILGFSAQRSLATLFAGIQMAFTQPIRIDDVVIVEGEWGRIEEITLTYVVVRIWDLRRLVVPITYFIDKPFQNWTRVTADLLGTVFLEVDYRLPVDEVRTKLKEILDENDDWDGKTWGVQVTDTSARTMQVRALMSASDASKAWNLRCTVREKLIAWLQSEHPEMLPRVRGEIVGNELPR</sequence>
<dbReference type="SUPFAM" id="SSF50182">
    <property type="entry name" value="Sm-like ribonucleoproteins"/>
    <property type="match status" value="1"/>
</dbReference>
<evidence type="ECO:0000313" key="8">
    <source>
        <dbReference type="Proteomes" id="UP000697710"/>
    </source>
</evidence>
<dbReference type="GO" id="GO:0055085">
    <property type="term" value="P:transmembrane transport"/>
    <property type="evidence" value="ECO:0007669"/>
    <property type="project" value="InterPro"/>
</dbReference>
<dbReference type="Pfam" id="PF00924">
    <property type="entry name" value="MS_channel_2nd"/>
    <property type="match status" value="1"/>
</dbReference>
<evidence type="ECO:0000256" key="1">
    <source>
        <dbReference type="ARBA" id="ARBA00004370"/>
    </source>
</evidence>
<dbReference type="InterPro" id="IPR006685">
    <property type="entry name" value="MscS_channel_2nd"/>
</dbReference>
<evidence type="ECO:0000259" key="6">
    <source>
        <dbReference type="Pfam" id="PF00924"/>
    </source>
</evidence>
<dbReference type="PANTHER" id="PTHR30566">
    <property type="entry name" value="YNAI-RELATED MECHANOSENSITIVE ION CHANNEL"/>
    <property type="match status" value="1"/>
</dbReference>
<accession>A0A956RP79</accession>
<dbReference type="Gene3D" id="1.10.287.1260">
    <property type="match status" value="1"/>
</dbReference>
<dbReference type="Proteomes" id="UP000697710">
    <property type="component" value="Unassembled WGS sequence"/>
</dbReference>
<comment type="subcellular location">
    <subcellularLocation>
        <location evidence="1">Membrane</location>
    </subcellularLocation>
</comment>
<feature type="domain" description="Mechanosensitive ion channel MscS" evidence="6">
    <location>
        <begin position="185"/>
        <end position="250"/>
    </location>
</feature>
<comment type="caution">
    <text evidence="7">The sequence shown here is derived from an EMBL/GenBank/DDBJ whole genome shotgun (WGS) entry which is preliminary data.</text>
</comment>
<feature type="transmembrane region" description="Helical" evidence="5">
    <location>
        <begin position="162"/>
        <end position="181"/>
    </location>
</feature>
<keyword evidence="4 5" id="KW-0472">Membrane</keyword>
<feature type="transmembrane region" description="Helical" evidence="5">
    <location>
        <begin position="135"/>
        <end position="156"/>
    </location>
</feature>
<dbReference type="EMBL" id="JAGQHR010000122">
    <property type="protein sequence ID" value="MCA9727182.1"/>
    <property type="molecule type" value="Genomic_DNA"/>
</dbReference>
<reference evidence="7" key="2">
    <citation type="journal article" date="2021" name="Microbiome">
        <title>Successional dynamics and alternative stable states in a saline activated sludge microbial community over 9 years.</title>
        <authorList>
            <person name="Wang Y."/>
            <person name="Ye J."/>
            <person name="Ju F."/>
            <person name="Liu L."/>
            <person name="Boyd J.A."/>
            <person name="Deng Y."/>
            <person name="Parks D.H."/>
            <person name="Jiang X."/>
            <person name="Yin X."/>
            <person name="Woodcroft B.J."/>
            <person name="Tyson G.W."/>
            <person name="Hugenholtz P."/>
            <person name="Polz M.F."/>
            <person name="Zhang T."/>
        </authorList>
    </citation>
    <scope>NUCLEOTIDE SEQUENCE</scope>
    <source>
        <strain evidence="7">HKST-UBA01</strain>
    </source>
</reference>
<evidence type="ECO:0000256" key="3">
    <source>
        <dbReference type="ARBA" id="ARBA00022989"/>
    </source>
</evidence>
<dbReference type="PANTHER" id="PTHR30566:SF25">
    <property type="entry name" value="INNER MEMBRANE PROTEIN"/>
    <property type="match status" value="1"/>
</dbReference>
<keyword evidence="3 5" id="KW-1133">Transmembrane helix</keyword>
<name>A0A956RP79_UNCEI</name>
<dbReference type="InterPro" id="IPR023408">
    <property type="entry name" value="MscS_beta-dom_sf"/>
</dbReference>
<evidence type="ECO:0000256" key="2">
    <source>
        <dbReference type="ARBA" id="ARBA00022692"/>
    </source>
</evidence>
<proteinExistence type="predicted"/>
<feature type="transmembrane region" description="Helical" evidence="5">
    <location>
        <begin position="84"/>
        <end position="105"/>
    </location>
</feature>
<protein>
    <submittedName>
        <fullName evidence="7">Mechanosensitive ion channel</fullName>
    </submittedName>
</protein>
<organism evidence="7 8">
    <name type="scientific">Eiseniibacteriota bacterium</name>
    <dbReference type="NCBI Taxonomy" id="2212470"/>
    <lineage>
        <taxon>Bacteria</taxon>
        <taxon>Candidatus Eiseniibacteriota</taxon>
    </lineage>
</organism>
<gene>
    <name evidence="7" type="ORF">KC729_05815</name>
</gene>
<evidence type="ECO:0000256" key="4">
    <source>
        <dbReference type="ARBA" id="ARBA00023136"/>
    </source>
</evidence>
<dbReference type="Gene3D" id="2.30.30.60">
    <property type="match status" value="1"/>
</dbReference>
<reference evidence="7" key="1">
    <citation type="submission" date="2020-04" db="EMBL/GenBank/DDBJ databases">
        <authorList>
            <person name="Zhang T."/>
        </authorList>
    </citation>
    <scope>NUCLEOTIDE SEQUENCE</scope>
    <source>
        <strain evidence="7">HKST-UBA01</strain>
    </source>
</reference>